<accession>A0A8S9ZYY7</accession>
<comment type="caution">
    <text evidence="19">The sequence shown here is derived from an EMBL/GenBank/DDBJ whole genome shotgun (WGS) entry which is preliminary data.</text>
</comment>
<evidence type="ECO:0000256" key="13">
    <source>
        <dbReference type="ARBA" id="ARBA00022824"/>
    </source>
</evidence>
<name>A0A8S9ZYY7_9BILA</name>
<proteinExistence type="inferred from homology"/>
<dbReference type="Gene3D" id="3.40.50.150">
    <property type="entry name" value="Vaccinia Virus protein VP39"/>
    <property type="match status" value="1"/>
</dbReference>
<evidence type="ECO:0000256" key="16">
    <source>
        <dbReference type="ARBA" id="ARBA00031143"/>
    </source>
</evidence>
<evidence type="ECO:0000313" key="19">
    <source>
        <dbReference type="EMBL" id="KAF7638857.1"/>
    </source>
</evidence>
<keyword evidence="9 19" id="KW-0489">Methyltransferase</keyword>
<dbReference type="GO" id="GO:0032259">
    <property type="term" value="P:methylation"/>
    <property type="evidence" value="ECO:0007669"/>
    <property type="project" value="UniProtKB-KW"/>
</dbReference>
<dbReference type="SUPFAM" id="SSF53335">
    <property type="entry name" value="S-adenosyl-L-methionine-dependent methyltransferases"/>
    <property type="match status" value="1"/>
</dbReference>
<evidence type="ECO:0000256" key="2">
    <source>
        <dbReference type="ARBA" id="ARBA00003455"/>
    </source>
</evidence>
<dbReference type="GO" id="GO:0018423">
    <property type="term" value="F:protein C-terminal leucine carboxyl O-methyltransferase activity"/>
    <property type="evidence" value="ECO:0007669"/>
    <property type="project" value="UniProtKB-EC"/>
</dbReference>
<evidence type="ECO:0000256" key="14">
    <source>
        <dbReference type="ARBA" id="ARBA00022989"/>
    </source>
</evidence>
<dbReference type="GO" id="GO:0005789">
    <property type="term" value="C:endoplasmic reticulum membrane"/>
    <property type="evidence" value="ECO:0007669"/>
    <property type="project" value="UniProtKB-SubCell"/>
</dbReference>
<comment type="catalytic activity">
    <reaction evidence="1">
        <text>[phosphatase 2A protein]-C-terminal L-leucine + S-adenosyl-L-methionine = [phosphatase 2A protein]-C-terminal L-leucine methyl ester + S-adenosyl-L-homocysteine</text>
        <dbReference type="Rhea" id="RHEA:48544"/>
        <dbReference type="Rhea" id="RHEA-COMP:12134"/>
        <dbReference type="Rhea" id="RHEA-COMP:12135"/>
        <dbReference type="ChEBI" id="CHEBI:57856"/>
        <dbReference type="ChEBI" id="CHEBI:59789"/>
        <dbReference type="ChEBI" id="CHEBI:90516"/>
        <dbReference type="ChEBI" id="CHEBI:90517"/>
        <dbReference type="EC" id="2.1.1.233"/>
    </reaction>
</comment>
<dbReference type="GO" id="GO:0005829">
    <property type="term" value="C:cytosol"/>
    <property type="evidence" value="ECO:0007669"/>
    <property type="project" value="TreeGrafter"/>
</dbReference>
<keyword evidence="11" id="KW-0949">S-adenosyl-L-methionine</keyword>
<keyword evidence="15 18" id="KW-0472">Membrane</keyword>
<comment type="similarity">
    <text evidence="5">Belongs to the methyltransferase superfamily. LCMT family.</text>
</comment>
<dbReference type="AlphaFoldDB" id="A0A8S9ZYY7"/>
<evidence type="ECO:0000256" key="7">
    <source>
        <dbReference type="ARBA" id="ARBA00012834"/>
    </source>
</evidence>
<keyword evidence="20" id="KW-1185">Reference proteome</keyword>
<evidence type="ECO:0000256" key="9">
    <source>
        <dbReference type="ARBA" id="ARBA00022603"/>
    </source>
</evidence>
<evidence type="ECO:0000256" key="15">
    <source>
        <dbReference type="ARBA" id="ARBA00023136"/>
    </source>
</evidence>
<evidence type="ECO:0000256" key="18">
    <source>
        <dbReference type="SAM" id="Phobius"/>
    </source>
</evidence>
<evidence type="ECO:0000256" key="8">
    <source>
        <dbReference type="ARBA" id="ARBA00020820"/>
    </source>
</evidence>
<dbReference type="InterPro" id="IPR007213">
    <property type="entry name" value="Ppm1/Ppm2/Tcmp"/>
</dbReference>
<dbReference type="Pfam" id="PF06417">
    <property type="entry name" value="EMC4"/>
    <property type="match status" value="1"/>
</dbReference>
<dbReference type="GO" id="GO:0009966">
    <property type="term" value="P:regulation of signal transduction"/>
    <property type="evidence" value="ECO:0007669"/>
    <property type="project" value="UniProtKB-ARBA"/>
</dbReference>
<protein>
    <recommendedName>
        <fullName evidence="8">ER membrane protein complex subunit 4</fullName>
        <ecNumber evidence="7">2.1.1.233</ecNumber>
    </recommendedName>
    <alternativeName>
        <fullName evidence="16">Transmembrane protein 85</fullName>
    </alternativeName>
    <alternativeName>
        <fullName evidence="17">[Phosphatase 2A protein]-leucine-carboxy methyltransferase 1</fullName>
    </alternativeName>
</protein>
<evidence type="ECO:0000256" key="17">
    <source>
        <dbReference type="ARBA" id="ARBA00032526"/>
    </source>
</evidence>
<dbReference type="OrthoDB" id="203237at2759"/>
<comment type="subcellular location">
    <subcellularLocation>
        <location evidence="3">Endoplasmic reticulum membrane</location>
        <topology evidence="3">Multi-pass membrane protein</topology>
    </subcellularLocation>
</comment>
<dbReference type="PANTHER" id="PTHR13600">
    <property type="entry name" value="LEUCINE CARBOXYL METHYLTRANSFERASE"/>
    <property type="match status" value="1"/>
</dbReference>
<keyword evidence="12 18" id="KW-0812">Transmembrane</keyword>
<dbReference type="Pfam" id="PF04072">
    <property type="entry name" value="LCM"/>
    <property type="match status" value="1"/>
</dbReference>
<evidence type="ECO:0000313" key="20">
    <source>
        <dbReference type="Proteomes" id="UP000605970"/>
    </source>
</evidence>
<feature type="transmembrane region" description="Helical" evidence="18">
    <location>
        <begin position="415"/>
        <end position="439"/>
    </location>
</feature>
<keyword evidence="13" id="KW-0256">Endoplasmic reticulum</keyword>
<keyword evidence="10" id="KW-0808">Transferase</keyword>
<evidence type="ECO:0000256" key="5">
    <source>
        <dbReference type="ARBA" id="ARBA00010703"/>
    </source>
</evidence>
<evidence type="ECO:0000256" key="4">
    <source>
        <dbReference type="ARBA" id="ARBA00007715"/>
    </source>
</evidence>
<organism evidence="19 20">
    <name type="scientific">Meloidogyne graminicola</name>
    <dbReference type="NCBI Taxonomy" id="189291"/>
    <lineage>
        <taxon>Eukaryota</taxon>
        <taxon>Metazoa</taxon>
        <taxon>Ecdysozoa</taxon>
        <taxon>Nematoda</taxon>
        <taxon>Chromadorea</taxon>
        <taxon>Rhabditida</taxon>
        <taxon>Tylenchina</taxon>
        <taxon>Tylenchomorpha</taxon>
        <taxon>Tylenchoidea</taxon>
        <taxon>Meloidogynidae</taxon>
        <taxon>Meloidogyninae</taxon>
        <taxon>Meloidogyne</taxon>
    </lineage>
</organism>
<keyword evidence="14 18" id="KW-1133">Transmembrane helix</keyword>
<evidence type="ECO:0000256" key="11">
    <source>
        <dbReference type="ARBA" id="ARBA00022691"/>
    </source>
</evidence>
<evidence type="ECO:0000256" key="3">
    <source>
        <dbReference type="ARBA" id="ARBA00004477"/>
    </source>
</evidence>
<dbReference type="InterPro" id="IPR009445">
    <property type="entry name" value="TMEM85/Emc4"/>
</dbReference>
<dbReference type="Proteomes" id="UP000605970">
    <property type="component" value="Unassembled WGS sequence"/>
</dbReference>
<feature type="transmembrane region" description="Helical" evidence="18">
    <location>
        <begin position="373"/>
        <end position="395"/>
    </location>
</feature>
<comment type="similarity">
    <text evidence="4">Belongs to the EMC4 family.</text>
</comment>
<evidence type="ECO:0000256" key="10">
    <source>
        <dbReference type="ARBA" id="ARBA00022679"/>
    </source>
</evidence>
<gene>
    <name evidence="19" type="ORF">Mgra_00001666</name>
</gene>
<evidence type="ECO:0000256" key="1">
    <source>
        <dbReference type="ARBA" id="ARBA00000724"/>
    </source>
</evidence>
<comment type="function">
    <text evidence="2">Methylates the carboxyl group of the C-terminal leucine residue of protein phosphatase 2A catalytic subunits to form alpha-leucine ester residues.</text>
</comment>
<dbReference type="FunFam" id="3.40.50.150:FF:000092">
    <property type="entry name" value="Leucine carboxyl methyltransferase 1"/>
    <property type="match status" value="1"/>
</dbReference>
<dbReference type="InterPro" id="IPR016651">
    <property type="entry name" value="LCMT1"/>
</dbReference>
<comment type="subunit">
    <text evidence="6">Component of the ER membrane protein complex (EMC).</text>
</comment>
<dbReference type="EMBL" id="JABEBT010000009">
    <property type="protein sequence ID" value="KAF7638857.1"/>
    <property type="molecule type" value="Genomic_DNA"/>
</dbReference>
<dbReference type="PANTHER" id="PTHR13600:SF33">
    <property type="entry name" value="LEUCINE CARBOXYL METHYLTRANSFERASE 1"/>
    <property type="match status" value="1"/>
</dbReference>
<dbReference type="InterPro" id="IPR029063">
    <property type="entry name" value="SAM-dependent_MTases_sf"/>
</dbReference>
<sequence>MESEADFGDGLLSSEVGHRRRSTSFSDDYSVQKTNDDAAESKFVAVQQKYYSDNFIGAFIHSAQHRDPEIVRGYWARTAAITSIVSQFIKSSGSSAQIINLGAGFDTLYWRLKETGHTFNKFVEFDFSSVTAKKIRQIQRSKTVNLCSYFSESAVETQHSDLHCGDYHLLGADLRQIREFIQKLETAKLDNSLPTLIIAECLFVYMDQQHSQNIIEELAKYFKTIAFINYEQVNMNDNFSKIMLDNLNNRGIHLPGLVVCESLSTQKQRFFCFKFFKILFFRFSTVGFQTVNAWTINRIEMLEPLDERELLTQLLEHYCLIYAFKNSTKNWEHLANLIVETVSKNEQQQQHLLNKKAWDMALQPLKSLPMNMFMMYMAGNTISIFPIMMVMMMAWRPIKAILSVNTTFKVLEQEYGSSLILHKIVFSLGNLAAIALAVYKCHTMGLLPNHESDWLDFMSEPERLQISLSSDIV</sequence>
<dbReference type="EC" id="2.1.1.233" evidence="7"/>
<evidence type="ECO:0000256" key="12">
    <source>
        <dbReference type="ARBA" id="ARBA00022692"/>
    </source>
</evidence>
<reference evidence="19" key="1">
    <citation type="journal article" date="2020" name="Ecol. Evol.">
        <title>Genome structure and content of the rice root-knot nematode (Meloidogyne graminicola).</title>
        <authorList>
            <person name="Phan N.T."/>
            <person name="Danchin E.G.J."/>
            <person name="Klopp C."/>
            <person name="Perfus-Barbeoch L."/>
            <person name="Kozlowski D.K."/>
            <person name="Koutsovoulos G.D."/>
            <person name="Lopez-Roques C."/>
            <person name="Bouchez O."/>
            <person name="Zahm M."/>
            <person name="Besnard G."/>
            <person name="Bellafiore S."/>
        </authorList>
    </citation>
    <scope>NUCLEOTIDE SEQUENCE</scope>
    <source>
        <strain evidence="19">VN-18</strain>
    </source>
</reference>
<evidence type="ECO:0000256" key="6">
    <source>
        <dbReference type="ARBA" id="ARBA00011276"/>
    </source>
</evidence>